<sequence>ATGPGAGPANRAANHRHRAQRAPSHSGNSDVARRHARPHQRPARLIPDAAGLGKSQPRIWHAAHRNKARPAAPMATGA</sequence>
<dbReference type="EMBL" id="BKCJ011832631">
    <property type="protein sequence ID" value="GFD56735.1"/>
    <property type="molecule type" value="Genomic_DNA"/>
</dbReference>
<accession>A0A699XA41</accession>
<evidence type="ECO:0000313" key="2">
    <source>
        <dbReference type="EMBL" id="GFD56735.1"/>
    </source>
</evidence>
<evidence type="ECO:0000256" key="1">
    <source>
        <dbReference type="SAM" id="MobiDB-lite"/>
    </source>
</evidence>
<feature type="non-terminal residue" evidence="2">
    <location>
        <position position="1"/>
    </location>
</feature>
<organism evidence="2">
    <name type="scientific">Tanacetum cinerariifolium</name>
    <name type="common">Dalmatian daisy</name>
    <name type="synonym">Chrysanthemum cinerariifolium</name>
    <dbReference type="NCBI Taxonomy" id="118510"/>
    <lineage>
        <taxon>Eukaryota</taxon>
        <taxon>Viridiplantae</taxon>
        <taxon>Streptophyta</taxon>
        <taxon>Embryophyta</taxon>
        <taxon>Tracheophyta</taxon>
        <taxon>Spermatophyta</taxon>
        <taxon>Magnoliopsida</taxon>
        <taxon>eudicotyledons</taxon>
        <taxon>Gunneridae</taxon>
        <taxon>Pentapetalae</taxon>
        <taxon>asterids</taxon>
        <taxon>campanulids</taxon>
        <taxon>Asterales</taxon>
        <taxon>Asteraceae</taxon>
        <taxon>Asteroideae</taxon>
        <taxon>Anthemideae</taxon>
        <taxon>Anthemidinae</taxon>
        <taxon>Tanacetum</taxon>
    </lineage>
</organism>
<comment type="caution">
    <text evidence="2">The sequence shown here is derived from an EMBL/GenBank/DDBJ whole genome shotgun (WGS) entry which is preliminary data.</text>
</comment>
<name>A0A699XA41_TANCI</name>
<protein>
    <submittedName>
        <fullName evidence="2">Uncharacterized protein</fullName>
    </submittedName>
</protein>
<proteinExistence type="predicted"/>
<reference evidence="2" key="1">
    <citation type="journal article" date="2019" name="Sci. Rep.">
        <title>Draft genome of Tanacetum cinerariifolium, the natural source of mosquito coil.</title>
        <authorList>
            <person name="Yamashiro T."/>
            <person name="Shiraishi A."/>
            <person name="Satake H."/>
            <person name="Nakayama K."/>
        </authorList>
    </citation>
    <scope>NUCLEOTIDE SEQUENCE</scope>
</reference>
<dbReference type="AlphaFoldDB" id="A0A699XA41"/>
<gene>
    <name evidence="2" type="ORF">Tci_928704</name>
</gene>
<feature type="region of interest" description="Disordered" evidence="1">
    <location>
        <begin position="1"/>
        <end position="58"/>
    </location>
</feature>